<dbReference type="SUPFAM" id="SSF52540">
    <property type="entry name" value="P-loop containing nucleoside triphosphate hydrolases"/>
    <property type="match status" value="1"/>
</dbReference>
<feature type="region of interest" description="Disordered" evidence="8">
    <location>
        <begin position="133"/>
        <end position="163"/>
    </location>
</feature>
<feature type="region of interest" description="Disordered" evidence="8">
    <location>
        <begin position="1"/>
        <end position="34"/>
    </location>
</feature>
<dbReference type="InterPro" id="IPR030378">
    <property type="entry name" value="G_CP_dom"/>
</dbReference>
<comment type="function">
    <text evidence="1 7">GTPase that associates with pre-60S ribosomal subunits in the nucleolus and is required for their nuclear export and maturation.</text>
</comment>
<dbReference type="PANTHER" id="PTHR11089:SF9">
    <property type="entry name" value="NUCLEOLAR GTP-BINDING PROTEIN 2"/>
    <property type="match status" value="1"/>
</dbReference>
<dbReference type="InterPro" id="IPR012971">
    <property type="entry name" value="NOG2_N_dom"/>
</dbReference>
<dbReference type="RefSeq" id="XP_052945301.1">
    <property type="nucleotide sequence ID" value="XM_053087336.1"/>
</dbReference>
<dbReference type="GO" id="GO:0005525">
    <property type="term" value="F:GTP binding"/>
    <property type="evidence" value="ECO:0007669"/>
    <property type="project" value="UniProtKB-KW"/>
</dbReference>
<dbReference type="AlphaFoldDB" id="A0AA38H9V9"/>
<feature type="compositionally biased region" description="Acidic residues" evidence="8">
    <location>
        <begin position="552"/>
        <end position="614"/>
    </location>
</feature>
<evidence type="ECO:0000256" key="1">
    <source>
        <dbReference type="ARBA" id="ARBA00003892"/>
    </source>
</evidence>
<keyword evidence="11" id="KW-1185">Reference proteome</keyword>
<proteinExistence type="inferred from homology"/>
<keyword evidence="6 7" id="KW-0539">Nucleus</keyword>
<dbReference type="Gene3D" id="3.40.50.300">
    <property type="entry name" value="P-loop containing nucleotide triphosphate hydrolases"/>
    <property type="match status" value="1"/>
</dbReference>
<keyword evidence="5 7" id="KW-0342">GTP-binding</keyword>
<evidence type="ECO:0000313" key="10">
    <source>
        <dbReference type="EMBL" id="KAI9635524.1"/>
    </source>
</evidence>
<evidence type="ECO:0000256" key="3">
    <source>
        <dbReference type="ARBA" id="ARBA00022127"/>
    </source>
</evidence>
<dbReference type="PROSITE" id="PS51721">
    <property type="entry name" value="G_CP"/>
    <property type="match status" value="1"/>
</dbReference>
<dbReference type="FunFam" id="3.40.50.300:FF:000559">
    <property type="entry name" value="Nuclear/nucleolar GTPase 2"/>
    <property type="match status" value="1"/>
</dbReference>
<dbReference type="GO" id="GO:0005730">
    <property type="term" value="C:nucleolus"/>
    <property type="evidence" value="ECO:0007669"/>
    <property type="project" value="UniProtKB-SubCell"/>
</dbReference>
<comment type="similarity">
    <text evidence="7">Belongs to the TRAFAC class YlqF/YawG GTPase family. NOG2 subfamily.</text>
</comment>
<feature type="region of interest" description="Disordered" evidence="8">
    <location>
        <begin position="547"/>
        <end position="689"/>
    </location>
</feature>
<evidence type="ECO:0000256" key="8">
    <source>
        <dbReference type="SAM" id="MobiDB-lite"/>
    </source>
</evidence>
<dbReference type="InterPro" id="IPR023179">
    <property type="entry name" value="GTP-bd_ortho_bundle_sf"/>
</dbReference>
<feature type="compositionally biased region" description="Basic and acidic residues" evidence="8">
    <location>
        <begin position="634"/>
        <end position="643"/>
    </location>
</feature>
<evidence type="ECO:0000259" key="9">
    <source>
        <dbReference type="PROSITE" id="PS51721"/>
    </source>
</evidence>
<comment type="subcellular location">
    <subcellularLocation>
        <location evidence="2 7">Nucleus</location>
        <location evidence="2 7">Nucleolus</location>
    </subcellularLocation>
</comment>
<dbReference type="Gene3D" id="1.10.1580.10">
    <property type="match status" value="1"/>
</dbReference>
<dbReference type="GeneID" id="77726537"/>
<evidence type="ECO:0000256" key="5">
    <source>
        <dbReference type="ARBA" id="ARBA00023134"/>
    </source>
</evidence>
<dbReference type="InterPro" id="IPR050755">
    <property type="entry name" value="TRAFAC_YlqF/YawG_RiboMat"/>
</dbReference>
<feature type="compositionally biased region" description="Basic and acidic residues" evidence="8">
    <location>
        <begin position="667"/>
        <end position="689"/>
    </location>
</feature>
<dbReference type="Pfam" id="PF01926">
    <property type="entry name" value="MMR_HSR1"/>
    <property type="match status" value="1"/>
</dbReference>
<dbReference type="PANTHER" id="PTHR11089">
    <property type="entry name" value="GTP-BINDING PROTEIN-RELATED"/>
    <property type="match status" value="1"/>
</dbReference>
<feature type="compositionally biased region" description="Basic residues" evidence="8">
    <location>
        <begin position="644"/>
        <end position="655"/>
    </location>
</feature>
<evidence type="ECO:0000256" key="7">
    <source>
        <dbReference type="RuleBase" id="RU364023"/>
    </source>
</evidence>
<dbReference type="CDD" id="cd01858">
    <property type="entry name" value="NGP_1"/>
    <property type="match status" value="1"/>
</dbReference>
<accession>A0AA38H9V9</accession>
<dbReference type="InterPro" id="IPR027417">
    <property type="entry name" value="P-loop_NTPase"/>
</dbReference>
<sequence>MAKGKNHDRKANPGFGKTKSKSGSTANKPEFNMKRVKGENFYRDSKSASMVKMLNGGKAVRDKDGVITKAAAFQGGEKDLKPGRVMPDRKWFGNTRVISQTALDHFRTALSAQKADPYSVLLKRNKLPMGLLEDESKTDGKRPHIVETEPYSNTFGPKSQRKRPRLDLGSLEELGQSAVIPDGEDSFGLAGHDEASTADAYHNAVPLVREAIYHKGTSRRIWGELYKVLDSSDVVIHVLDARDPLGTRCKPVVEYLRKEKAHKHLVYVLNKVDLVPTWVTARWVKHLSLSAPTIAFHASINNSFGKGALIQLLRQFSVLHSDKKQISVGFIGYPNVGKSSIINTLKKKKVCTVAPIPGETKIWQYITLMRRIYLIDCPGVVPVSARDSDTDTVLKGVVRVENLATPAEHISALLERVRPEYMERTYGLEKVEGGWHGEDGAALLLTSLARKSGKLMKGGEADQEAAAKMILNDWIRGKIPYFVAPPSREGEGVSGEEPISGDTEGEREVMERQEKRLGELLGEKRVKGVSQGLKGVITSAKFAGDDVRRIEEEEIGVEDAEEEDEDMEDDDDEEDGEEEESEEEEAGTDDDLAWEDVFPDADENESEEEEEEESAPAKSAPVPSSRKRSAAAAGHDDEPEAGKKEKRMTTNKKKATNYYTTANVKNRNRDKVAAPKAMGKDKSGTTRRR</sequence>
<protein>
    <recommendedName>
        <fullName evidence="3 7">Nucleolar GTP-binding protein 2</fullName>
    </recommendedName>
</protein>
<feature type="domain" description="CP-type G" evidence="9">
    <location>
        <begin position="222"/>
        <end position="383"/>
    </location>
</feature>
<dbReference type="InterPro" id="IPR024929">
    <property type="entry name" value="GNL2_CP_dom"/>
</dbReference>
<organism evidence="10 11">
    <name type="scientific">Dioszegia hungarica</name>
    <dbReference type="NCBI Taxonomy" id="4972"/>
    <lineage>
        <taxon>Eukaryota</taxon>
        <taxon>Fungi</taxon>
        <taxon>Dikarya</taxon>
        <taxon>Basidiomycota</taxon>
        <taxon>Agaricomycotina</taxon>
        <taxon>Tremellomycetes</taxon>
        <taxon>Tremellales</taxon>
        <taxon>Bulleribasidiaceae</taxon>
        <taxon>Dioszegia</taxon>
    </lineage>
</organism>
<evidence type="ECO:0000256" key="2">
    <source>
        <dbReference type="ARBA" id="ARBA00004604"/>
    </source>
</evidence>
<evidence type="ECO:0000313" key="11">
    <source>
        <dbReference type="Proteomes" id="UP001164286"/>
    </source>
</evidence>
<dbReference type="Proteomes" id="UP001164286">
    <property type="component" value="Unassembled WGS sequence"/>
</dbReference>
<feature type="compositionally biased region" description="Basic and acidic residues" evidence="8">
    <location>
        <begin position="134"/>
        <end position="147"/>
    </location>
</feature>
<name>A0AA38H9V9_9TREE</name>
<reference evidence="10" key="1">
    <citation type="journal article" date="2022" name="G3 (Bethesda)">
        <title>High quality genome of the basidiomycete yeast Dioszegia hungarica PDD-24b-2 isolated from cloud water.</title>
        <authorList>
            <person name="Jarrige D."/>
            <person name="Haridas S."/>
            <person name="Bleykasten-Grosshans C."/>
            <person name="Joly M."/>
            <person name="Nadalig T."/>
            <person name="Sancelme M."/>
            <person name="Vuilleumier S."/>
            <person name="Grigoriev I.V."/>
            <person name="Amato P."/>
            <person name="Bringel F."/>
        </authorList>
    </citation>
    <scope>NUCLEOTIDE SEQUENCE</scope>
    <source>
        <strain evidence="10">PDD-24b-2</strain>
    </source>
</reference>
<dbReference type="PRINTS" id="PR00326">
    <property type="entry name" value="GTP1OBG"/>
</dbReference>
<dbReference type="EMBL" id="JAKWFO010000005">
    <property type="protein sequence ID" value="KAI9635524.1"/>
    <property type="molecule type" value="Genomic_DNA"/>
</dbReference>
<dbReference type="Pfam" id="PF08153">
    <property type="entry name" value="NGP1NT"/>
    <property type="match status" value="1"/>
</dbReference>
<keyword evidence="4 7" id="KW-0547">Nucleotide-binding</keyword>
<gene>
    <name evidence="10" type="ORF">MKK02DRAFT_27382</name>
</gene>
<evidence type="ECO:0000256" key="4">
    <source>
        <dbReference type="ARBA" id="ARBA00022741"/>
    </source>
</evidence>
<dbReference type="InterPro" id="IPR006073">
    <property type="entry name" value="GTP-bd"/>
</dbReference>
<feature type="region of interest" description="Disordered" evidence="8">
    <location>
        <begin position="486"/>
        <end position="512"/>
    </location>
</feature>
<evidence type="ECO:0000256" key="6">
    <source>
        <dbReference type="ARBA" id="ARBA00023242"/>
    </source>
</evidence>
<comment type="caution">
    <text evidence="10">The sequence shown here is derived from an EMBL/GenBank/DDBJ whole genome shotgun (WGS) entry which is preliminary data.</text>
</comment>